<dbReference type="Gene3D" id="1.10.8.10">
    <property type="entry name" value="DNA helicase RuvA subunit, C-terminal domain"/>
    <property type="match status" value="1"/>
</dbReference>
<feature type="binding site" evidence="4">
    <location>
        <position position="150"/>
    </location>
    <ligand>
        <name>S-adenosyl-L-methionine</name>
        <dbReference type="ChEBI" id="CHEBI:59789"/>
    </ligand>
</feature>
<dbReference type="CDD" id="cd02440">
    <property type="entry name" value="AdoMet_MTases"/>
    <property type="match status" value="1"/>
</dbReference>
<evidence type="ECO:0000259" key="6">
    <source>
        <dbReference type="Pfam" id="PF17827"/>
    </source>
</evidence>
<keyword evidence="8" id="KW-1185">Reference proteome</keyword>
<dbReference type="EMBL" id="QURN01000006">
    <property type="protein sequence ID" value="RFC67969.1"/>
    <property type="molecule type" value="Genomic_DNA"/>
</dbReference>
<gene>
    <name evidence="4 7" type="primary">prmC</name>
    <name evidence="7" type="ORF">DY251_10385</name>
</gene>
<evidence type="ECO:0000256" key="2">
    <source>
        <dbReference type="ARBA" id="ARBA00022679"/>
    </source>
</evidence>
<dbReference type="InterPro" id="IPR050320">
    <property type="entry name" value="N5-glutamine_MTase"/>
</dbReference>
<evidence type="ECO:0000256" key="1">
    <source>
        <dbReference type="ARBA" id="ARBA00022603"/>
    </source>
</evidence>
<feature type="domain" description="Methyltransferase" evidence="5">
    <location>
        <begin position="120"/>
        <end position="272"/>
    </location>
</feature>
<accession>A0A371XFG7</accession>
<dbReference type="NCBIfam" id="TIGR00536">
    <property type="entry name" value="hemK_fam"/>
    <property type="match status" value="1"/>
</dbReference>
<dbReference type="PANTHER" id="PTHR18895">
    <property type="entry name" value="HEMK METHYLTRANSFERASE"/>
    <property type="match status" value="1"/>
</dbReference>
<reference evidence="8" key="1">
    <citation type="submission" date="2018-08" db="EMBL/GenBank/DDBJ databases">
        <authorList>
            <person name="Im W.T."/>
        </authorList>
    </citation>
    <scope>NUCLEOTIDE SEQUENCE [LARGE SCALE GENOMIC DNA]</scope>
    <source>
        <strain evidence="8">LA-28</strain>
    </source>
</reference>
<keyword evidence="2 4" id="KW-0808">Transferase</keyword>
<keyword evidence="3 4" id="KW-0949">S-adenosyl-L-methionine</keyword>
<dbReference type="InterPro" id="IPR025714">
    <property type="entry name" value="Methyltranfer_dom"/>
</dbReference>
<sequence>MADQTLGAILRQVRAAFAQAGIDGADLDARLIVEHCSGTTRTDSITDPGRELAPQIIDAIEMAVARRLSGEPVHRILGFREFYGLKLHLSPETLEPRPDTETLVDAVLPFAEQVIETKGTCRILDLGTGTGAIALALLHEAPKAEAVGVDISDDALETANENARRLGLGNRFSTVKSSWFEKIEGRFDVIVSNPPYIRSQVIPTLQREVRDFDPIRALDGGADGLDTYRVIATEADRHLVADGIVAVEIGFDQAAEVEKIFAKEGHFLAQKHLDLEKYDRILVFLRSKNQVLRP</sequence>
<keyword evidence="1 4" id="KW-0489">Methyltransferase</keyword>
<dbReference type="InterPro" id="IPR040758">
    <property type="entry name" value="PrmC_N"/>
</dbReference>
<dbReference type="PANTHER" id="PTHR18895:SF74">
    <property type="entry name" value="MTRF1L RELEASE FACTOR GLUTAMINE METHYLTRANSFERASE"/>
    <property type="match status" value="1"/>
</dbReference>
<evidence type="ECO:0000313" key="8">
    <source>
        <dbReference type="Proteomes" id="UP000262379"/>
    </source>
</evidence>
<dbReference type="Pfam" id="PF13847">
    <property type="entry name" value="Methyltransf_31"/>
    <property type="match status" value="1"/>
</dbReference>
<dbReference type="InterPro" id="IPR002052">
    <property type="entry name" value="DNA_methylase_N6_adenine_CS"/>
</dbReference>
<dbReference type="HAMAP" id="MF_02126">
    <property type="entry name" value="RF_methyltr_PrmC"/>
    <property type="match status" value="1"/>
</dbReference>
<dbReference type="GO" id="GO:0003676">
    <property type="term" value="F:nucleic acid binding"/>
    <property type="evidence" value="ECO:0007669"/>
    <property type="project" value="InterPro"/>
</dbReference>
<feature type="binding site" evidence="4">
    <location>
        <position position="193"/>
    </location>
    <ligand>
        <name>S-adenosyl-L-methionine</name>
        <dbReference type="ChEBI" id="CHEBI:59789"/>
    </ligand>
</feature>
<dbReference type="GO" id="GO:0102559">
    <property type="term" value="F:peptide chain release factor N(5)-glutamine methyltransferase activity"/>
    <property type="evidence" value="ECO:0007669"/>
    <property type="project" value="UniProtKB-EC"/>
</dbReference>
<dbReference type="Pfam" id="PF17827">
    <property type="entry name" value="PrmC_N"/>
    <property type="match status" value="1"/>
</dbReference>
<dbReference type="AlphaFoldDB" id="A0A371XFG7"/>
<dbReference type="InterPro" id="IPR019874">
    <property type="entry name" value="RF_methyltr_PrmC"/>
</dbReference>
<comment type="caution">
    <text evidence="7">The sequence shown here is derived from an EMBL/GenBank/DDBJ whole genome shotgun (WGS) entry which is preliminary data.</text>
</comment>
<comment type="function">
    <text evidence="4">Methylates the class 1 translation termination release factors RF1/PrfA and RF2/PrfB on the glutamine residue of the universally conserved GGQ motif.</text>
</comment>
<dbReference type="SUPFAM" id="SSF53335">
    <property type="entry name" value="S-adenosyl-L-methionine-dependent methyltransferases"/>
    <property type="match status" value="1"/>
</dbReference>
<feature type="binding site" evidence="4">
    <location>
        <begin position="193"/>
        <end position="196"/>
    </location>
    <ligand>
        <name>substrate</name>
    </ligand>
</feature>
<dbReference type="InterPro" id="IPR004556">
    <property type="entry name" value="HemK-like"/>
</dbReference>
<dbReference type="Proteomes" id="UP000262379">
    <property type="component" value="Unassembled WGS sequence"/>
</dbReference>
<dbReference type="InterPro" id="IPR029063">
    <property type="entry name" value="SAM-dependent_MTases_sf"/>
</dbReference>
<dbReference type="RefSeq" id="WP_116623805.1">
    <property type="nucleotide sequence ID" value="NZ_QURN01000006.1"/>
</dbReference>
<evidence type="ECO:0000256" key="3">
    <source>
        <dbReference type="ARBA" id="ARBA00022691"/>
    </source>
</evidence>
<protein>
    <recommendedName>
        <fullName evidence="4">Release factor glutamine methyltransferase</fullName>
        <shortName evidence="4">RF MTase</shortName>
        <ecNumber evidence="4">2.1.1.297</ecNumber>
    </recommendedName>
    <alternativeName>
        <fullName evidence="4">N5-glutamine methyltransferase PrmC</fullName>
    </alternativeName>
    <alternativeName>
        <fullName evidence="4">Protein-(glutamine-N5) MTase PrmC</fullName>
    </alternativeName>
    <alternativeName>
        <fullName evidence="4">Protein-glutamine N-methyltransferase PrmC</fullName>
    </alternativeName>
</protein>
<evidence type="ECO:0000259" key="5">
    <source>
        <dbReference type="Pfam" id="PF13847"/>
    </source>
</evidence>
<comment type="similarity">
    <text evidence="4">Belongs to the protein N5-glutamine methyltransferase family. PrmC subfamily.</text>
</comment>
<dbReference type="PROSITE" id="PS00092">
    <property type="entry name" value="N6_MTASE"/>
    <property type="match status" value="1"/>
</dbReference>
<comment type="catalytic activity">
    <reaction evidence="4">
        <text>L-glutaminyl-[peptide chain release factor] + S-adenosyl-L-methionine = N(5)-methyl-L-glutaminyl-[peptide chain release factor] + S-adenosyl-L-homocysteine + H(+)</text>
        <dbReference type="Rhea" id="RHEA:42896"/>
        <dbReference type="Rhea" id="RHEA-COMP:10271"/>
        <dbReference type="Rhea" id="RHEA-COMP:10272"/>
        <dbReference type="ChEBI" id="CHEBI:15378"/>
        <dbReference type="ChEBI" id="CHEBI:30011"/>
        <dbReference type="ChEBI" id="CHEBI:57856"/>
        <dbReference type="ChEBI" id="CHEBI:59789"/>
        <dbReference type="ChEBI" id="CHEBI:61891"/>
        <dbReference type="EC" id="2.1.1.297"/>
    </reaction>
</comment>
<dbReference type="EC" id="2.1.1.297" evidence="4"/>
<proteinExistence type="inferred from homology"/>
<evidence type="ECO:0000256" key="4">
    <source>
        <dbReference type="HAMAP-Rule" id="MF_02126"/>
    </source>
</evidence>
<evidence type="ECO:0000313" key="7">
    <source>
        <dbReference type="EMBL" id="RFC67969.1"/>
    </source>
</evidence>
<dbReference type="Gene3D" id="3.40.50.150">
    <property type="entry name" value="Vaccinia Virus protein VP39"/>
    <property type="match status" value="1"/>
</dbReference>
<organism evidence="7 8">
    <name type="scientific">Mesorhizobium denitrificans</name>
    <dbReference type="NCBI Taxonomy" id="2294114"/>
    <lineage>
        <taxon>Bacteria</taxon>
        <taxon>Pseudomonadati</taxon>
        <taxon>Pseudomonadota</taxon>
        <taxon>Alphaproteobacteria</taxon>
        <taxon>Hyphomicrobiales</taxon>
        <taxon>Phyllobacteriaceae</taxon>
        <taxon>Mesorhizobium</taxon>
    </lineage>
</organism>
<dbReference type="NCBIfam" id="TIGR03534">
    <property type="entry name" value="RF_mod_PrmC"/>
    <property type="match status" value="1"/>
</dbReference>
<feature type="domain" description="Release factor glutamine methyltransferase N-terminal" evidence="6">
    <location>
        <begin position="9"/>
        <end position="78"/>
    </location>
</feature>
<feature type="binding site" evidence="4">
    <location>
        <position position="179"/>
    </location>
    <ligand>
        <name>S-adenosyl-L-methionine</name>
        <dbReference type="ChEBI" id="CHEBI:59789"/>
    </ligand>
</feature>
<name>A0A371XFG7_9HYPH</name>
<feature type="binding site" evidence="4">
    <location>
        <begin position="127"/>
        <end position="131"/>
    </location>
    <ligand>
        <name>S-adenosyl-L-methionine</name>
        <dbReference type="ChEBI" id="CHEBI:59789"/>
    </ligand>
</feature>
<dbReference type="GO" id="GO:0032259">
    <property type="term" value="P:methylation"/>
    <property type="evidence" value="ECO:0007669"/>
    <property type="project" value="UniProtKB-KW"/>
</dbReference>